<proteinExistence type="inferred from homology"/>
<dbReference type="InterPro" id="IPR003660">
    <property type="entry name" value="HAMP_dom"/>
</dbReference>
<keyword evidence="6" id="KW-1133">Transmembrane helix</keyword>
<dbReference type="Proteomes" id="UP001575181">
    <property type="component" value="Unassembled WGS sequence"/>
</dbReference>
<dbReference type="PROSITE" id="PS50885">
    <property type="entry name" value="HAMP"/>
    <property type="match status" value="1"/>
</dbReference>
<feature type="region of interest" description="Disordered" evidence="5">
    <location>
        <begin position="383"/>
        <end position="427"/>
    </location>
</feature>
<dbReference type="SUPFAM" id="SSF58104">
    <property type="entry name" value="Methyl-accepting chemotaxis protein (MCP) signaling domain"/>
    <property type="match status" value="1"/>
</dbReference>
<dbReference type="RefSeq" id="WP_373656249.1">
    <property type="nucleotide sequence ID" value="NZ_JBGUAW010000007.1"/>
</dbReference>
<sequence length="640" mass="69218">MRHFQSLSVRLQFLVTAIIVVLTGAMLWLLWSATQYSNHIWEQRVSRVNQGWQSLQESSTRRIVSAVQEKLQAEARDLMLKGRSMSTVTQSIKDGSSSGFGDALFTLQSLPGVSADSRFVAYNLSGTTDDVQVKGALQGDRKSWMDALTTALTRVPPQEAIEGLASFALIDGKPHLTAAGLVHRQTRSAYHWQGVFGVAVPMKGFLEQVGGFLSTDQFPAALAVVSPTGKVLRKHGSLKELKEPPFSPENGVEGAGARFLDGGSLARILTPLEGADGKTHAYLSAVVSMRTIESVLADRSRLEAADRENAFWALGLAIAVLALGSASFALVARKNLQEPIRALREEMVRIADNDLSQPVRRTEQTELGDLQNATEKMRITLNSQMRGNREQSSQLAAASEELNASAEGLRESAQAQASRSSEVSGSVQEVNQVVQDVANNINEVSQSAGRVNEESEAGSKEAEQASRQMEDLRTTTENVDRITTTIQEIAKKTDLLALNAAIEAANAGEQGKGFAVVADEVRQLAEQTSSATGEINGILAQFRQQVDENSSTLHRLTAAMENIHTQAQSTDQMANQIAASAEELAATMGETTDNLGEIQETAQNVTDSVEQIREAASQVDRMARQLAETVQEFRLQEGTG</sequence>
<keyword evidence="6" id="KW-0472">Membrane</keyword>
<comment type="subcellular location">
    <subcellularLocation>
        <location evidence="1">Membrane</location>
    </subcellularLocation>
</comment>
<name>A0ABV4TVU7_9GAMM</name>
<accession>A0ABV4TVU7</accession>
<dbReference type="Pfam" id="PF00015">
    <property type="entry name" value="MCPsignal"/>
    <property type="match status" value="1"/>
</dbReference>
<evidence type="ECO:0000259" key="8">
    <source>
        <dbReference type="PROSITE" id="PS50885"/>
    </source>
</evidence>
<dbReference type="PANTHER" id="PTHR32089:SF112">
    <property type="entry name" value="LYSOZYME-LIKE PROTEIN-RELATED"/>
    <property type="match status" value="1"/>
</dbReference>
<evidence type="ECO:0000313" key="9">
    <source>
        <dbReference type="EMBL" id="MFA9461461.1"/>
    </source>
</evidence>
<dbReference type="Gene3D" id="1.10.287.950">
    <property type="entry name" value="Methyl-accepting chemotaxis protein"/>
    <property type="match status" value="1"/>
</dbReference>
<dbReference type="InterPro" id="IPR004089">
    <property type="entry name" value="MCPsignal_dom"/>
</dbReference>
<protein>
    <submittedName>
        <fullName evidence="9">Methyl-accepting chemotaxis protein</fullName>
    </submittedName>
</protein>
<dbReference type="SMART" id="SM00283">
    <property type="entry name" value="MA"/>
    <property type="match status" value="1"/>
</dbReference>
<dbReference type="EMBL" id="JBGUAW010000007">
    <property type="protein sequence ID" value="MFA9461461.1"/>
    <property type="molecule type" value="Genomic_DNA"/>
</dbReference>
<feature type="compositionally biased region" description="Low complexity" evidence="5">
    <location>
        <begin position="390"/>
        <end position="422"/>
    </location>
</feature>
<dbReference type="CDD" id="cd06225">
    <property type="entry name" value="HAMP"/>
    <property type="match status" value="1"/>
</dbReference>
<evidence type="ECO:0000313" key="10">
    <source>
        <dbReference type="Proteomes" id="UP001575181"/>
    </source>
</evidence>
<feature type="compositionally biased region" description="Basic and acidic residues" evidence="5">
    <location>
        <begin position="451"/>
        <end position="476"/>
    </location>
</feature>
<gene>
    <name evidence="9" type="ORF">ACERLL_11555</name>
</gene>
<comment type="caution">
    <text evidence="9">The sequence shown here is derived from an EMBL/GenBank/DDBJ whole genome shotgun (WGS) entry which is preliminary data.</text>
</comment>
<keyword evidence="10" id="KW-1185">Reference proteome</keyword>
<reference evidence="9 10" key="1">
    <citation type="submission" date="2024-08" db="EMBL/GenBank/DDBJ databases">
        <title>Whole-genome sequencing of halo(alkali)philic microorganisms from hypersaline lakes.</title>
        <authorList>
            <person name="Sorokin D.Y."/>
            <person name="Merkel A.Y."/>
            <person name="Messina E."/>
            <person name="Yakimov M."/>
        </authorList>
    </citation>
    <scope>NUCLEOTIDE SEQUENCE [LARGE SCALE GENOMIC DNA]</scope>
    <source>
        <strain evidence="9 10">Cl-TMA</strain>
    </source>
</reference>
<feature type="transmembrane region" description="Helical" evidence="6">
    <location>
        <begin position="310"/>
        <end position="331"/>
    </location>
</feature>
<evidence type="ECO:0000256" key="4">
    <source>
        <dbReference type="PROSITE-ProRule" id="PRU00284"/>
    </source>
</evidence>
<evidence type="ECO:0000256" key="5">
    <source>
        <dbReference type="SAM" id="MobiDB-lite"/>
    </source>
</evidence>
<dbReference type="PROSITE" id="PS50111">
    <property type="entry name" value="CHEMOTAXIS_TRANSDUC_2"/>
    <property type="match status" value="1"/>
</dbReference>
<keyword evidence="2 4" id="KW-0807">Transducer</keyword>
<feature type="domain" description="HAMP" evidence="8">
    <location>
        <begin position="334"/>
        <end position="386"/>
    </location>
</feature>
<evidence type="ECO:0000256" key="1">
    <source>
        <dbReference type="ARBA" id="ARBA00004370"/>
    </source>
</evidence>
<dbReference type="SMART" id="SM00304">
    <property type="entry name" value="HAMP"/>
    <property type="match status" value="2"/>
</dbReference>
<evidence type="ECO:0000256" key="2">
    <source>
        <dbReference type="ARBA" id="ARBA00023224"/>
    </source>
</evidence>
<comment type="similarity">
    <text evidence="3">Belongs to the methyl-accepting chemotaxis (MCP) protein family.</text>
</comment>
<evidence type="ECO:0000256" key="3">
    <source>
        <dbReference type="ARBA" id="ARBA00029447"/>
    </source>
</evidence>
<feature type="region of interest" description="Disordered" evidence="5">
    <location>
        <begin position="444"/>
        <end position="476"/>
    </location>
</feature>
<evidence type="ECO:0000256" key="6">
    <source>
        <dbReference type="SAM" id="Phobius"/>
    </source>
</evidence>
<organism evidence="9 10">
    <name type="scientific">Thiohalorhabdus methylotrophus</name>
    <dbReference type="NCBI Taxonomy" id="3242694"/>
    <lineage>
        <taxon>Bacteria</taxon>
        <taxon>Pseudomonadati</taxon>
        <taxon>Pseudomonadota</taxon>
        <taxon>Gammaproteobacteria</taxon>
        <taxon>Thiohalorhabdales</taxon>
        <taxon>Thiohalorhabdaceae</taxon>
        <taxon>Thiohalorhabdus</taxon>
    </lineage>
</organism>
<feature type="transmembrane region" description="Helical" evidence="6">
    <location>
        <begin position="12"/>
        <end position="31"/>
    </location>
</feature>
<dbReference type="PANTHER" id="PTHR32089">
    <property type="entry name" value="METHYL-ACCEPTING CHEMOTAXIS PROTEIN MCPB"/>
    <property type="match status" value="1"/>
</dbReference>
<feature type="domain" description="Methyl-accepting transducer" evidence="7">
    <location>
        <begin position="391"/>
        <end position="620"/>
    </location>
</feature>
<evidence type="ECO:0000259" key="7">
    <source>
        <dbReference type="PROSITE" id="PS50111"/>
    </source>
</evidence>
<keyword evidence="6" id="KW-0812">Transmembrane</keyword>